<dbReference type="Pfam" id="PF07484">
    <property type="entry name" value="Collar"/>
    <property type="match status" value="1"/>
</dbReference>
<gene>
    <name evidence="3" type="ORF">GUH15_13990</name>
    <name evidence="2" type="ORF">XAC3562_10080</name>
</gene>
<reference evidence="3" key="2">
    <citation type="submission" date="2020-01" db="EMBL/GenBank/DDBJ databases">
        <authorList>
            <person name="Richard D."/>
        </authorList>
    </citation>
    <scope>NUCLEOTIDE SEQUENCE</scope>
    <source>
        <strain evidence="3">JP541</strain>
    </source>
</reference>
<dbReference type="InterPro" id="IPR011083">
    <property type="entry name" value="Phage_tail_collar_dom"/>
</dbReference>
<accession>A0A0U5G251</accession>
<keyword evidence="4" id="KW-1185">Reference proteome</keyword>
<dbReference type="GeneID" id="66909283"/>
<organism evidence="2 4">
    <name type="scientific">Xanthomonas citri pv. citri</name>
    <dbReference type="NCBI Taxonomy" id="611301"/>
    <lineage>
        <taxon>Bacteria</taxon>
        <taxon>Pseudomonadati</taxon>
        <taxon>Pseudomonadota</taxon>
        <taxon>Gammaproteobacteria</taxon>
        <taxon>Lysobacterales</taxon>
        <taxon>Lysobacteraceae</taxon>
        <taxon>Xanthomonas</taxon>
    </lineage>
</organism>
<dbReference type="KEGG" id="xcn:J169_00175"/>
<evidence type="ECO:0000313" key="2">
    <source>
        <dbReference type="EMBL" id="CEG14139.1"/>
    </source>
</evidence>
<dbReference type="PATRIC" id="fig|434928.28.peg.75"/>
<dbReference type="EMBL" id="CCXZ01000001">
    <property type="protein sequence ID" value="CEG14139.1"/>
    <property type="molecule type" value="Genomic_DNA"/>
</dbReference>
<dbReference type="Proteomes" id="UP000052230">
    <property type="component" value="Unassembled WGS sequence"/>
</dbReference>
<evidence type="ECO:0000259" key="1">
    <source>
        <dbReference type="Pfam" id="PF07484"/>
    </source>
</evidence>
<feature type="domain" description="Phage tail collar" evidence="1">
    <location>
        <begin position="6"/>
        <end position="61"/>
    </location>
</feature>
<dbReference type="AlphaFoldDB" id="A0A0U5G251"/>
<dbReference type="KEGG" id="xcu:J159_00177"/>
<dbReference type="KEGG" id="xcf:J172_00170"/>
<comment type="caution">
    <text evidence="2">The sequence shown here is derived from an EMBL/GenBank/DDBJ whole genome shotgun (WGS) entry which is preliminary data.</text>
</comment>
<dbReference type="Gene3D" id="3.90.1340.10">
    <property type="entry name" value="Phage tail collar domain"/>
    <property type="match status" value="1"/>
</dbReference>
<dbReference type="Proteomes" id="UP000653002">
    <property type="component" value="Unassembled WGS sequence"/>
</dbReference>
<reference evidence="2 4" key="1">
    <citation type="submission" date="2014-09" db="EMBL/GenBank/DDBJ databases">
        <authorList>
            <person name="Regsiter A."/>
        </authorList>
    </citation>
    <scope>NUCLEOTIDE SEQUENCE [LARGE SCALE GENOMIC DNA]</scope>
</reference>
<evidence type="ECO:0000313" key="4">
    <source>
        <dbReference type="Proteomes" id="UP000052230"/>
    </source>
</evidence>
<dbReference type="KEGG" id="xcw:J162_00176"/>
<sequence length="183" mass="19373">MDAYTGQIILFAGNYEPQGWAFCDGRQLQINTYMALYSLIGTTYGGDGRTTFNLPDLRGRVAISQGQGIARAPTPQLTARVLGQQFGTETVSLQLAEMPAHRHTLQAFNSPASSLTPTGQLPAVTQGGNTGYLTPPAGSTPAASTLATNAVNVAGASQPHDNHMATQTLSYLICLNGFYPQRP</sequence>
<dbReference type="KEGG" id="xcm:J164_00176"/>
<dbReference type="OMA" id="LHAGNEF"/>
<dbReference type="KEGG" id="xcr:J163_00176"/>
<evidence type="ECO:0000313" key="3">
    <source>
        <dbReference type="EMBL" id="MBD4337150.1"/>
    </source>
</evidence>
<dbReference type="InterPro" id="IPR037053">
    <property type="entry name" value="Phage_tail_collar_dom_sf"/>
</dbReference>
<proteinExistence type="predicted"/>
<name>A0A0U5G251_XANCI</name>
<dbReference type="EMBL" id="JAABFR010001117">
    <property type="protein sequence ID" value="MBD4337150.1"/>
    <property type="molecule type" value="Genomic_DNA"/>
</dbReference>
<protein>
    <submittedName>
        <fullName evidence="2">Microcystin dependent protein</fullName>
    </submittedName>
    <submittedName>
        <fullName evidence="3">Phage tail protein</fullName>
    </submittedName>
</protein>
<dbReference type="SUPFAM" id="SSF88874">
    <property type="entry name" value="Receptor-binding domain of short tail fibre protein gp12"/>
    <property type="match status" value="1"/>
</dbReference>
<dbReference type="RefSeq" id="WP_003482067.1">
    <property type="nucleotide sequence ID" value="NZ_CAVLHM010000022.1"/>
</dbReference>